<evidence type="ECO:0000256" key="4">
    <source>
        <dbReference type="ARBA" id="ARBA00026030"/>
    </source>
</evidence>
<sequence>MGSFRVTLSLNKEPDNKPVFCKVDGQRFAQPRTVKFLAGSKYRFDINIRPAKTVRVSVTSWIAISYGSIEKSNGSLHGMSRNTTTDWIPTTSFRPQKKLASRTWLLNVILGISTLVGQ</sequence>
<dbReference type="InterPro" id="IPR029204">
    <property type="entry name" value="CNRIP1"/>
</dbReference>
<proteinExistence type="inferred from homology"/>
<accession>A0ABR0B479</accession>
<comment type="similarity">
    <text evidence="2">Belongs to the CNRIP family.</text>
</comment>
<evidence type="ECO:0000256" key="2">
    <source>
        <dbReference type="ARBA" id="ARBA00007288"/>
    </source>
</evidence>
<name>A0ABR0B479_9CRUS</name>
<dbReference type="Pfam" id="PF15043">
    <property type="entry name" value="CNRIP1"/>
    <property type="match status" value="1"/>
</dbReference>
<dbReference type="EMBL" id="JAOYFB010000040">
    <property type="protein sequence ID" value="KAK4036302.1"/>
    <property type="molecule type" value="Genomic_DNA"/>
</dbReference>
<comment type="subunit">
    <text evidence="4">Interacts with the cannabinoid receptor CNR1 (via C-terminus). Does not interact with cannabinoid receptor CNR2.</text>
</comment>
<organism evidence="5 6">
    <name type="scientific">Daphnia magna</name>
    <dbReference type="NCBI Taxonomy" id="35525"/>
    <lineage>
        <taxon>Eukaryota</taxon>
        <taxon>Metazoa</taxon>
        <taxon>Ecdysozoa</taxon>
        <taxon>Arthropoda</taxon>
        <taxon>Crustacea</taxon>
        <taxon>Branchiopoda</taxon>
        <taxon>Diplostraca</taxon>
        <taxon>Cladocera</taxon>
        <taxon>Anomopoda</taxon>
        <taxon>Daphniidae</taxon>
        <taxon>Daphnia</taxon>
    </lineage>
</organism>
<gene>
    <name evidence="5" type="ORF">OUZ56_028363</name>
</gene>
<reference evidence="5 6" key="1">
    <citation type="journal article" date="2023" name="Nucleic Acids Res.">
        <title>The hologenome of Daphnia magna reveals possible DNA methylation and microbiome-mediated evolution of the host genome.</title>
        <authorList>
            <person name="Chaturvedi A."/>
            <person name="Li X."/>
            <person name="Dhandapani V."/>
            <person name="Marshall H."/>
            <person name="Kissane S."/>
            <person name="Cuenca-Cambronero M."/>
            <person name="Asole G."/>
            <person name="Calvet F."/>
            <person name="Ruiz-Romero M."/>
            <person name="Marangio P."/>
            <person name="Guigo R."/>
            <person name="Rago D."/>
            <person name="Mirbahai L."/>
            <person name="Eastwood N."/>
            <person name="Colbourne J.K."/>
            <person name="Zhou J."/>
            <person name="Mallon E."/>
            <person name="Orsini L."/>
        </authorList>
    </citation>
    <scope>NUCLEOTIDE SEQUENCE [LARGE SCALE GENOMIC DNA]</scope>
    <source>
        <strain evidence="5">LRV0_1</strain>
    </source>
</reference>
<comment type="caution">
    <text evidence="5">The sequence shown here is derived from an EMBL/GenBank/DDBJ whole genome shotgun (WGS) entry which is preliminary data.</text>
</comment>
<keyword evidence="6" id="KW-1185">Reference proteome</keyword>
<evidence type="ECO:0000256" key="3">
    <source>
        <dbReference type="ARBA" id="ARBA00015651"/>
    </source>
</evidence>
<evidence type="ECO:0000313" key="6">
    <source>
        <dbReference type="Proteomes" id="UP001234178"/>
    </source>
</evidence>
<protein>
    <recommendedName>
        <fullName evidence="3">CB1 cannabinoid receptor-interacting protein 1</fullName>
    </recommendedName>
</protein>
<dbReference type="PANTHER" id="PTHR31952">
    <property type="entry name" value="CB1 CANNABINOID RECEPTOR-INTERACTING PROTEIN 1"/>
    <property type="match status" value="1"/>
</dbReference>
<comment type="function">
    <text evidence="1">Suppresses cannabinoid receptor CNR1-mediated tonic inhibition of voltage-gated calcium channels.</text>
</comment>
<evidence type="ECO:0000256" key="1">
    <source>
        <dbReference type="ARBA" id="ARBA00003884"/>
    </source>
</evidence>
<dbReference type="PANTHER" id="PTHR31952:SF1">
    <property type="entry name" value="CB1 CANNABINOID RECEPTOR-INTERACTING PROTEIN 1"/>
    <property type="match status" value="1"/>
</dbReference>
<evidence type="ECO:0000313" key="5">
    <source>
        <dbReference type="EMBL" id="KAK4036302.1"/>
    </source>
</evidence>
<dbReference type="Proteomes" id="UP001234178">
    <property type="component" value="Unassembled WGS sequence"/>
</dbReference>